<dbReference type="InterPro" id="IPR036291">
    <property type="entry name" value="NAD(P)-bd_dom_sf"/>
</dbReference>
<dbReference type="InterPro" id="IPR051609">
    <property type="entry name" value="NmrA/Isoflavone_reductase-like"/>
</dbReference>
<feature type="compositionally biased region" description="Basic residues" evidence="4">
    <location>
        <begin position="316"/>
        <end position="327"/>
    </location>
</feature>
<keyword evidence="6" id="KW-1185">Reference proteome</keyword>
<dbReference type="PANTHER" id="PTHR47706:SF4">
    <property type="entry name" value="NMRA-LIKE DOMAIN-CONTAINING PROTEIN"/>
    <property type="match status" value="1"/>
</dbReference>
<evidence type="ECO:0000313" key="6">
    <source>
        <dbReference type="Proteomes" id="UP000800200"/>
    </source>
</evidence>
<evidence type="ECO:0000256" key="2">
    <source>
        <dbReference type="ARBA" id="ARBA00022857"/>
    </source>
</evidence>
<dbReference type="Proteomes" id="UP000800200">
    <property type="component" value="Unassembled WGS sequence"/>
</dbReference>
<feature type="compositionally biased region" description="Polar residues" evidence="4">
    <location>
        <begin position="20"/>
        <end position="39"/>
    </location>
</feature>
<organism evidence="5 6">
    <name type="scientific">Zopfia rhizophila CBS 207.26</name>
    <dbReference type="NCBI Taxonomy" id="1314779"/>
    <lineage>
        <taxon>Eukaryota</taxon>
        <taxon>Fungi</taxon>
        <taxon>Dikarya</taxon>
        <taxon>Ascomycota</taxon>
        <taxon>Pezizomycotina</taxon>
        <taxon>Dothideomycetes</taxon>
        <taxon>Dothideomycetes incertae sedis</taxon>
        <taxon>Zopfiaceae</taxon>
        <taxon>Zopfia</taxon>
    </lineage>
</organism>
<keyword evidence="3" id="KW-0560">Oxidoreductase</keyword>
<evidence type="ECO:0000256" key="1">
    <source>
        <dbReference type="ARBA" id="ARBA00005725"/>
    </source>
</evidence>
<evidence type="ECO:0000256" key="4">
    <source>
        <dbReference type="SAM" id="MobiDB-lite"/>
    </source>
</evidence>
<comment type="similarity">
    <text evidence="1">Belongs to the NmrA-type oxidoreductase family. Isoflavone reductase subfamily.</text>
</comment>
<feature type="region of interest" description="Disordered" evidence="4">
    <location>
        <begin position="19"/>
        <end position="41"/>
    </location>
</feature>
<keyword evidence="2" id="KW-0521">NADP</keyword>
<feature type="region of interest" description="Disordered" evidence="4">
    <location>
        <begin position="295"/>
        <end position="330"/>
    </location>
</feature>
<evidence type="ECO:0000256" key="3">
    <source>
        <dbReference type="ARBA" id="ARBA00023002"/>
    </source>
</evidence>
<dbReference type="Gene3D" id="3.40.50.720">
    <property type="entry name" value="NAD(P)-binding Rossmann-like Domain"/>
    <property type="match status" value="1"/>
</dbReference>
<dbReference type="EMBL" id="ML994660">
    <property type="protein sequence ID" value="KAF2180135.1"/>
    <property type="molecule type" value="Genomic_DNA"/>
</dbReference>
<reference evidence="5" key="1">
    <citation type="journal article" date="2020" name="Stud. Mycol.">
        <title>101 Dothideomycetes genomes: a test case for predicting lifestyles and emergence of pathogens.</title>
        <authorList>
            <person name="Haridas S."/>
            <person name="Albert R."/>
            <person name="Binder M."/>
            <person name="Bloem J."/>
            <person name="Labutti K."/>
            <person name="Salamov A."/>
            <person name="Andreopoulos B."/>
            <person name="Baker S."/>
            <person name="Barry K."/>
            <person name="Bills G."/>
            <person name="Bluhm B."/>
            <person name="Cannon C."/>
            <person name="Castanera R."/>
            <person name="Culley D."/>
            <person name="Daum C."/>
            <person name="Ezra D."/>
            <person name="Gonzalez J."/>
            <person name="Henrissat B."/>
            <person name="Kuo A."/>
            <person name="Liang C."/>
            <person name="Lipzen A."/>
            <person name="Lutzoni F."/>
            <person name="Magnuson J."/>
            <person name="Mondo S."/>
            <person name="Nolan M."/>
            <person name="Ohm R."/>
            <person name="Pangilinan J."/>
            <person name="Park H.-J."/>
            <person name="Ramirez L."/>
            <person name="Alfaro M."/>
            <person name="Sun H."/>
            <person name="Tritt A."/>
            <person name="Yoshinaga Y."/>
            <person name="Zwiers L.-H."/>
            <person name="Turgeon B."/>
            <person name="Goodwin S."/>
            <person name="Spatafora J."/>
            <person name="Crous P."/>
            <person name="Grigoriev I."/>
        </authorList>
    </citation>
    <scope>NUCLEOTIDE SEQUENCE</scope>
    <source>
        <strain evidence="5">CBS 207.26</strain>
    </source>
</reference>
<name>A0A6A6DLZ3_9PEZI</name>
<proteinExistence type="inferred from homology"/>
<dbReference type="GO" id="GO:0016491">
    <property type="term" value="F:oxidoreductase activity"/>
    <property type="evidence" value="ECO:0007669"/>
    <property type="project" value="UniProtKB-KW"/>
</dbReference>
<evidence type="ECO:0000313" key="5">
    <source>
        <dbReference type="EMBL" id="KAF2180135.1"/>
    </source>
</evidence>
<dbReference type="AlphaFoldDB" id="A0A6A6DLZ3"/>
<sequence>MVKIAVASGTGMDIPFLRASPQTPSTTCAQPSTNHSNHPTPDVATEILRTPIATGKHTITIFTRSTPSNPLPGVSYKPVDYTSLPSLTSALHGYDVCLSFIVVHLDAGNTAQKNLIHPCIAAGVQRFNPSEWAIKNGSGAPPYANKDAIAEYLAEINREEKVLEYCLWQPSVFMDYFAHPYALSRGLITWPFFIDFNERRAIVLDDGEQPLVVTRVTDISDILALALESEEPWPTVGGMRGVRTSINEILALGRKIRGGEWKVEYVSGEDVERGELRTEWVPTVMVGPLARRAMPLGTTQSGAPDTDATAEPLRTTKPRQSVRKRVPSQRTIAVDTISVETGHTLENSEGEHAEE</sequence>
<dbReference type="SUPFAM" id="SSF51735">
    <property type="entry name" value="NAD(P)-binding Rossmann-fold domains"/>
    <property type="match status" value="1"/>
</dbReference>
<protein>
    <submittedName>
        <fullName evidence="5">Uncharacterized protein</fullName>
    </submittedName>
</protein>
<dbReference type="PANTHER" id="PTHR47706">
    <property type="entry name" value="NMRA-LIKE FAMILY PROTEIN"/>
    <property type="match status" value="1"/>
</dbReference>
<gene>
    <name evidence="5" type="ORF">K469DRAFT_693586</name>
</gene>
<dbReference type="OrthoDB" id="10000533at2759"/>
<accession>A0A6A6DLZ3</accession>